<sequence>MSRTDPPRTSEALTPVHQLRREISPPQSTSPDDEDPRRYEPLTRLRLEHPESVATAAQSRRRHPGPVHGRQSFIIAADHAARGALAVKSDPQAMADRRRLLDRLRIALAHPKVDGVLASPDVLDDLLLLGALDGKLIFGSMNRAGLPGLVNEIDDRFTGHTASALSALGADGGKMLTRIAFDDAATTSVLESTAQAVDQLHADGLIAMVEPFISRTEAGRVVNDLSTEAVIQSVAIAQGLGASSARTWMKLPVVEDMERVMAATTLPTVLLGGDPSGRTDEVLETWRRALALPGVQGLTVGRTLLYPDGGDVAAAVDAAASLLDDSTPGGSPDATDPAPTGGLAPAGATKEDR</sequence>
<evidence type="ECO:0000256" key="1">
    <source>
        <dbReference type="SAM" id="MobiDB-lite"/>
    </source>
</evidence>
<evidence type="ECO:0000259" key="2">
    <source>
        <dbReference type="Pfam" id="PF22649"/>
    </source>
</evidence>
<comment type="caution">
    <text evidence="3">The sequence shown here is derived from an EMBL/GenBank/DDBJ whole genome shotgun (WGS) entry which is preliminary data.</text>
</comment>
<organism evidence="3 4">
    <name type="scientific">Nesterenkonia aethiopica</name>
    <dbReference type="NCBI Taxonomy" id="269144"/>
    <lineage>
        <taxon>Bacteria</taxon>
        <taxon>Bacillati</taxon>
        <taxon>Actinomycetota</taxon>
        <taxon>Actinomycetes</taxon>
        <taxon>Micrococcales</taxon>
        <taxon>Micrococcaceae</taxon>
        <taxon>Nesterenkonia</taxon>
    </lineage>
</organism>
<evidence type="ECO:0000313" key="3">
    <source>
        <dbReference type="EMBL" id="GAA3066340.1"/>
    </source>
</evidence>
<protein>
    <submittedName>
        <fullName evidence="3">Aldolase</fullName>
    </submittedName>
</protein>
<dbReference type="SUPFAM" id="SSF51569">
    <property type="entry name" value="Aldolase"/>
    <property type="match status" value="1"/>
</dbReference>
<dbReference type="RefSeq" id="WP_344680700.1">
    <property type="nucleotide sequence ID" value="NZ_BAAAVT010000011.1"/>
</dbReference>
<evidence type="ECO:0000313" key="4">
    <source>
        <dbReference type="Proteomes" id="UP001500236"/>
    </source>
</evidence>
<keyword evidence="4" id="KW-1185">Reference proteome</keyword>
<gene>
    <name evidence="3" type="ORF">GCM10010529_19050</name>
</gene>
<dbReference type="Proteomes" id="UP001500236">
    <property type="component" value="Unassembled WGS sequence"/>
</dbReference>
<feature type="compositionally biased region" description="Low complexity" evidence="1">
    <location>
        <begin position="334"/>
        <end position="353"/>
    </location>
</feature>
<feature type="compositionally biased region" description="Basic and acidic residues" evidence="1">
    <location>
        <begin position="35"/>
        <end position="51"/>
    </location>
</feature>
<feature type="domain" description="Cgl0159-like" evidence="2">
    <location>
        <begin position="73"/>
        <end position="320"/>
    </location>
</feature>
<reference evidence="4" key="1">
    <citation type="journal article" date="2019" name="Int. J. Syst. Evol. Microbiol.">
        <title>The Global Catalogue of Microorganisms (GCM) 10K type strain sequencing project: providing services to taxonomists for standard genome sequencing and annotation.</title>
        <authorList>
            <consortium name="The Broad Institute Genomics Platform"/>
            <consortium name="The Broad Institute Genome Sequencing Center for Infectious Disease"/>
            <person name="Wu L."/>
            <person name="Ma J."/>
        </authorList>
    </citation>
    <scope>NUCLEOTIDE SEQUENCE [LARGE SCALE GENOMIC DNA]</scope>
    <source>
        <strain evidence="4">JCM 14309</strain>
    </source>
</reference>
<name>A0ABP6LXZ9_9MICC</name>
<dbReference type="Pfam" id="PF22649">
    <property type="entry name" value="Cgl0159"/>
    <property type="match status" value="1"/>
</dbReference>
<accession>A0ABP6LXZ9</accession>
<dbReference type="InterPro" id="IPR054574">
    <property type="entry name" value="Cgl0159_dom"/>
</dbReference>
<feature type="region of interest" description="Disordered" evidence="1">
    <location>
        <begin position="1"/>
        <end position="68"/>
    </location>
</feature>
<proteinExistence type="predicted"/>
<dbReference type="Gene3D" id="3.20.20.70">
    <property type="entry name" value="Aldolase class I"/>
    <property type="match status" value="1"/>
</dbReference>
<dbReference type="InterPro" id="IPR013785">
    <property type="entry name" value="Aldolase_TIM"/>
</dbReference>
<dbReference type="EMBL" id="BAAAVT010000011">
    <property type="protein sequence ID" value="GAA3066340.1"/>
    <property type="molecule type" value="Genomic_DNA"/>
</dbReference>
<feature type="region of interest" description="Disordered" evidence="1">
    <location>
        <begin position="322"/>
        <end position="353"/>
    </location>
</feature>